<dbReference type="Gene3D" id="3.40.50.150">
    <property type="entry name" value="Vaccinia Virus protein VP39"/>
    <property type="match status" value="1"/>
</dbReference>
<evidence type="ECO:0000256" key="2">
    <source>
        <dbReference type="ARBA" id="ARBA00022679"/>
    </source>
</evidence>
<keyword evidence="4" id="KW-0949">S-adenosyl-L-methionine</keyword>
<gene>
    <name evidence="5" type="ORF">JKP88DRAFT_285989</name>
</gene>
<evidence type="ECO:0000256" key="3">
    <source>
        <dbReference type="ARBA" id="ARBA00022688"/>
    </source>
</evidence>
<dbReference type="InterPro" id="IPR010233">
    <property type="entry name" value="UbiG_MeTrfase"/>
</dbReference>
<protein>
    <submittedName>
        <fullName evidence="5">S-adenosyl-L-methionine-dependent methyltransferase</fullName>
    </submittedName>
</protein>
<proteinExistence type="predicted"/>
<dbReference type="InterPro" id="IPR029063">
    <property type="entry name" value="SAM-dependent_MTases_sf"/>
</dbReference>
<evidence type="ECO:0000313" key="6">
    <source>
        <dbReference type="Proteomes" id="UP000664859"/>
    </source>
</evidence>
<name>A0A836CM95_9STRA</name>
<dbReference type="GO" id="GO:0061542">
    <property type="term" value="F:3-demethylubiquinol 3-O-methyltransferase activity"/>
    <property type="evidence" value="ECO:0007669"/>
    <property type="project" value="InterPro"/>
</dbReference>
<keyword evidence="1 5" id="KW-0489">Methyltransferase</keyword>
<keyword evidence="2 5" id="KW-0808">Transferase</keyword>
<dbReference type="PANTHER" id="PTHR43464">
    <property type="entry name" value="METHYLTRANSFERASE"/>
    <property type="match status" value="1"/>
</dbReference>
<evidence type="ECO:0000313" key="5">
    <source>
        <dbReference type="EMBL" id="KAG5190554.1"/>
    </source>
</evidence>
<dbReference type="OrthoDB" id="3265906at2759"/>
<dbReference type="CDD" id="cd02440">
    <property type="entry name" value="AdoMet_MTases"/>
    <property type="match status" value="1"/>
</dbReference>
<evidence type="ECO:0000256" key="1">
    <source>
        <dbReference type="ARBA" id="ARBA00022603"/>
    </source>
</evidence>
<dbReference type="GO" id="GO:0010420">
    <property type="term" value="F:polyprenyldihydroxybenzoate methyltransferase activity"/>
    <property type="evidence" value="ECO:0007669"/>
    <property type="project" value="InterPro"/>
</dbReference>
<accession>A0A836CM95</accession>
<evidence type="ECO:0000256" key="4">
    <source>
        <dbReference type="ARBA" id="ARBA00022691"/>
    </source>
</evidence>
<dbReference type="AlphaFoldDB" id="A0A836CM95"/>
<dbReference type="EMBL" id="JAFCMP010000033">
    <property type="protein sequence ID" value="KAG5190554.1"/>
    <property type="molecule type" value="Genomic_DNA"/>
</dbReference>
<comment type="caution">
    <text evidence="5">The sequence shown here is derived from an EMBL/GenBank/DDBJ whole genome shotgun (WGS) entry which is preliminary data.</text>
</comment>
<reference evidence="5" key="1">
    <citation type="submission" date="2021-02" db="EMBL/GenBank/DDBJ databases">
        <title>First Annotated Genome of the Yellow-green Alga Tribonema minus.</title>
        <authorList>
            <person name="Mahan K.M."/>
        </authorList>
    </citation>
    <scope>NUCLEOTIDE SEQUENCE</scope>
    <source>
        <strain evidence="5">UTEX B ZZ1240</strain>
    </source>
</reference>
<dbReference type="PANTHER" id="PTHR43464:SF19">
    <property type="entry name" value="UBIQUINONE BIOSYNTHESIS O-METHYLTRANSFERASE, MITOCHONDRIAL"/>
    <property type="match status" value="1"/>
</dbReference>
<sequence length="220" mass="23214">MNPVRTRFIAEATAGDAQHSGSAFKPLAGRTCLDVGCGGGLLSESLARLGGNVKGIDPSPENVAVAAEHALGDPLTRGIAYEAAAAEDLVDRGESGAYDLVCALEVVEHVTDVSAFIGSLAALVKPGGHLVMSTINRTPKAYALAIIGAEVIAGLLPVGTHDWDKFVTPRELMARMRTGNLQIRRSAGMVFNPLRRSWELSADDLDVNYIICAQKPLPRV</sequence>
<dbReference type="SUPFAM" id="SSF53335">
    <property type="entry name" value="S-adenosyl-L-methionine-dependent methyltransferases"/>
    <property type="match status" value="1"/>
</dbReference>
<keyword evidence="6" id="KW-1185">Reference proteome</keyword>
<dbReference type="GO" id="GO:0032259">
    <property type="term" value="P:methylation"/>
    <property type="evidence" value="ECO:0007669"/>
    <property type="project" value="UniProtKB-KW"/>
</dbReference>
<dbReference type="Pfam" id="PF13489">
    <property type="entry name" value="Methyltransf_23"/>
    <property type="match status" value="1"/>
</dbReference>
<organism evidence="5 6">
    <name type="scientific">Tribonema minus</name>
    <dbReference type="NCBI Taxonomy" id="303371"/>
    <lineage>
        <taxon>Eukaryota</taxon>
        <taxon>Sar</taxon>
        <taxon>Stramenopiles</taxon>
        <taxon>Ochrophyta</taxon>
        <taxon>PX clade</taxon>
        <taxon>Xanthophyceae</taxon>
        <taxon>Tribonematales</taxon>
        <taxon>Tribonemataceae</taxon>
        <taxon>Tribonema</taxon>
    </lineage>
</organism>
<dbReference type="GO" id="GO:0005739">
    <property type="term" value="C:mitochondrion"/>
    <property type="evidence" value="ECO:0007669"/>
    <property type="project" value="TreeGrafter"/>
</dbReference>
<dbReference type="NCBIfam" id="TIGR01983">
    <property type="entry name" value="UbiG"/>
    <property type="match status" value="1"/>
</dbReference>
<dbReference type="Proteomes" id="UP000664859">
    <property type="component" value="Unassembled WGS sequence"/>
</dbReference>
<keyword evidence="3" id="KW-0831">Ubiquinone biosynthesis</keyword>